<reference evidence="2 3" key="1">
    <citation type="submission" date="2020-04" db="EMBL/GenBank/DDBJ databases">
        <title>Sequencing and Assembly of C. fimi.</title>
        <authorList>
            <person name="Ramsey A.R."/>
        </authorList>
    </citation>
    <scope>NUCLEOTIDE SEQUENCE [LARGE SCALE GENOMIC DNA]</scope>
    <source>
        <strain evidence="2 3">SB</strain>
    </source>
</reference>
<keyword evidence="1" id="KW-1133">Transmembrane helix</keyword>
<dbReference type="EMBL" id="JABCJJ010000032">
    <property type="protein sequence ID" value="NMR21350.1"/>
    <property type="molecule type" value="Genomic_DNA"/>
</dbReference>
<feature type="transmembrane region" description="Helical" evidence="1">
    <location>
        <begin position="30"/>
        <end position="49"/>
    </location>
</feature>
<gene>
    <name evidence="2" type="ORF">HIR71_14195</name>
</gene>
<sequence length="84" mass="8502">MLNMVGALIGGVLGLTIGWALMRRERTTKWAALALAVLIAATLAVTMIADGVTQAAAGVLAGACVAILVGTLTRMTTSGREPHA</sequence>
<feature type="transmembrane region" description="Helical" evidence="1">
    <location>
        <begin position="55"/>
        <end position="73"/>
    </location>
</feature>
<evidence type="ECO:0000313" key="2">
    <source>
        <dbReference type="EMBL" id="NMR21350.1"/>
    </source>
</evidence>
<keyword evidence="1" id="KW-0812">Transmembrane</keyword>
<name>A0A7Y0M0M4_CELFI</name>
<accession>A0A7Y0M0M4</accession>
<evidence type="ECO:0000256" key="1">
    <source>
        <dbReference type="SAM" id="Phobius"/>
    </source>
</evidence>
<keyword evidence="1" id="KW-0472">Membrane</keyword>
<organism evidence="2 3">
    <name type="scientific">Cellulomonas fimi</name>
    <dbReference type="NCBI Taxonomy" id="1708"/>
    <lineage>
        <taxon>Bacteria</taxon>
        <taxon>Bacillati</taxon>
        <taxon>Actinomycetota</taxon>
        <taxon>Actinomycetes</taxon>
        <taxon>Micrococcales</taxon>
        <taxon>Cellulomonadaceae</taxon>
        <taxon>Cellulomonas</taxon>
    </lineage>
</organism>
<proteinExistence type="predicted"/>
<feature type="transmembrane region" description="Helical" evidence="1">
    <location>
        <begin position="6"/>
        <end position="23"/>
    </location>
</feature>
<protein>
    <submittedName>
        <fullName evidence="2">Uncharacterized protein</fullName>
    </submittedName>
</protein>
<dbReference type="RefSeq" id="WP_169325725.1">
    <property type="nucleotide sequence ID" value="NZ_JABCJJ010000032.1"/>
</dbReference>
<dbReference type="AlphaFoldDB" id="A0A7Y0M0M4"/>
<keyword evidence="3" id="KW-1185">Reference proteome</keyword>
<dbReference type="Proteomes" id="UP000562124">
    <property type="component" value="Unassembled WGS sequence"/>
</dbReference>
<comment type="caution">
    <text evidence="2">The sequence shown here is derived from an EMBL/GenBank/DDBJ whole genome shotgun (WGS) entry which is preliminary data.</text>
</comment>
<evidence type="ECO:0000313" key="3">
    <source>
        <dbReference type="Proteomes" id="UP000562124"/>
    </source>
</evidence>